<protein>
    <submittedName>
        <fullName evidence="3">SPOR domain-containing protein</fullName>
    </submittedName>
</protein>
<evidence type="ECO:0000313" key="3">
    <source>
        <dbReference type="EMBL" id="MCB5410600.1"/>
    </source>
</evidence>
<keyword evidence="4" id="KW-1185">Reference proteome</keyword>
<gene>
    <name evidence="3" type="ORF">H0485_11390</name>
</gene>
<evidence type="ECO:0000256" key="1">
    <source>
        <dbReference type="SAM" id="MobiDB-lite"/>
    </source>
</evidence>
<feature type="signal peptide" evidence="2">
    <location>
        <begin position="1"/>
        <end position="18"/>
    </location>
</feature>
<sequence>MRPLVQLLLAGGAAMALAGCVAGSDSSEAAAPGEVAAPKTQRSTRIVERDVEAPQVFQVSDQALWDGRPSLGGVWVASPDVTDPERVIMRNPANGKFVIGALFKRERDNPGPKLQISSDAADALGLLAGQPAKLSVTALRREQAESKAPAAPVLDSNESLAAAKAAAPGSYDAGGVSAAPLATPAGAAPVAAGASAAILAAEASPPAANKPAPGKAAAARPEPAKAAATKPAAAAPAAAGSGRPIQIGFFSVETNATRAVDALAKAGVQATKRKESASGKDYWTVVTRGDAALLKKIKAAGFADAYLLK</sequence>
<dbReference type="InterPro" id="IPR036680">
    <property type="entry name" value="SPOR-like_sf"/>
</dbReference>
<dbReference type="PROSITE" id="PS51257">
    <property type="entry name" value="PROKAR_LIPOPROTEIN"/>
    <property type="match status" value="1"/>
</dbReference>
<accession>A0ABS8CP46</accession>
<feature type="region of interest" description="Disordered" evidence="1">
    <location>
        <begin position="205"/>
        <end position="231"/>
    </location>
</feature>
<evidence type="ECO:0000256" key="2">
    <source>
        <dbReference type="SAM" id="SignalP"/>
    </source>
</evidence>
<dbReference type="Proteomes" id="UP001198571">
    <property type="component" value="Unassembled WGS sequence"/>
</dbReference>
<evidence type="ECO:0000313" key="4">
    <source>
        <dbReference type="Proteomes" id="UP001198571"/>
    </source>
</evidence>
<comment type="caution">
    <text evidence="3">The sequence shown here is derived from an EMBL/GenBank/DDBJ whole genome shotgun (WGS) entry which is preliminary data.</text>
</comment>
<dbReference type="SUPFAM" id="SSF110997">
    <property type="entry name" value="Sporulation related repeat"/>
    <property type="match status" value="1"/>
</dbReference>
<keyword evidence="2" id="KW-0732">Signal</keyword>
<organism evidence="3 4">
    <name type="scientific">Pseudogemmobacter faecipullorum</name>
    <dbReference type="NCBI Taxonomy" id="2755041"/>
    <lineage>
        <taxon>Bacteria</taxon>
        <taxon>Pseudomonadati</taxon>
        <taxon>Pseudomonadota</taxon>
        <taxon>Alphaproteobacteria</taxon>
        <taxon>Rhodobacterales</taxon>
        <taxon>Paracoccaceae</taxon>
        <taxon>Pseudogemmobacter</taxon>
    </lineage>
</organism>
<name>A0ABS8CP46_9RHOB</name>
<proteinExistence type="predicted"/>
<reference evidence="3 4" key="1">
    <citation type="submission" date="2020-07" db="EMBL/GenBank/DDBJ databases">
        <title>Pseudogemmobacter sp. nov., isolated from poultry manure in Taiwan.</title>
        <authorList>
            <person name="Lin S.-Y."/>
            <person name="Tang Y.-S."/>
            <person name="Young C.-C."/>
        </authorList>
    </citation>
    <scope>NUCLEOTIDE SEQUENCE [LARGE SCALE GENOMIC DNA]</scope>
    <source>
        <strain evidence="3 4">CC-YST710</strain>
    </source>
</reference>
<dbReference type="EMBL" id="JACDXX010000009">
    <property type="protein sequence ID" value="MCB5410600.1"/>
    <property type="molecule type" value="Genomic_DNA"/>
</dbReference>
<feature type="chain" id="PRO_5045640285" evidence="2">
    <location>
        <begin position="19"/>
        <end position="309"/>
    </location>
</feature>